<dbReference type="AlphaFoldDB" id="A0A1I5NPB4"/>
<dbReference type="RefSeq" id="WP_093419549.1">
    <property type="nucleotide sequence ID" value="NZ_FOXA01000004.1"/>
</dbReference>
<dbReference type="InterPro" id="IPR050287">
    <property type="entry name" value="MTA/SAH_deaminase"/>
</dbReference>
<protein>
    <submittedName>
        <fullName evidence="4">Tat (Twin-arginine translocation) pathway signal sequence</fullName>
    </submittedName>
</protein>
<dbReference type="InterPro" id="IPR011059">
    <property type="entry name" value="Metal-dep_hydrolase_composite"/>
</dbReference>
<sequence>MCRLCKSGKASAACPTRRDFLKTSALAGAAASTGIFAGARDARAQDTAARSMPEGLNTPGRRVLLKGGVVLSMDDTVGNLAVGDVLIDGARIVEVAREIEAPDAVVVDATGKIVMPGFIDTHHHQFETALRSYLADGILVDDGIAANAINYYDTILQKFSMVYRPEDVYINELFAGIAQLDAGVTTVMDVSQIHHSPEHSDAAIEGMRDAGRRGVFGYFEGWGDRAQYPQDAARIREQWFSSDDQLLTMVMGGEIYLPGWEESWRIGRELGLPVALHVVGTFGMAPTFDQLAQDGMFSDDNIFIHMTGMSDMAWQAAADAGAHISLAVPIEMQMRHGTPPIQKALDLGISTSLSSDVECTMTADPFTQMRSMMTLQRMFANERALAGESYPGLMRSIDAIRHATLEGARGLKLNSKVGSLTPGKEADIVLLDAEAINVAPLNHAPGAVVTLMERNNVDTVFVAGQVKKWGGQLVGYDVERLRQDLEASRDYLFEAAGVEHDLFRE</sequence>
<dbReference type="Gene3D" id="2.30.40.10">
    <property type="entry name" value="Urease, subunit C, domain 1"/>
    <property type="match status" value="1"/>
</dbReference>
<dbReference type="Proteomes" id="UP000199356">
    <property type="component" value="Unassembled WGS sequence"/>
</dbReference>
<dbReference type="InterPro" id="IPR032466">
    <property type="entry name" value="Metal_Hydrolase"/>
</dbReference>
<dbReference type="EMBL" id="FOXA01000004">
    <property type="protein sequence ID" value="SFP23572.1"/>
    <property type="molecule type" value="Genomic_DNA"/>
</dbReference>
<dbReference type="Gene3D" id="3.20.20.140">
    <property type="entry name" value="Metal-dependent hydrolases"/>
    <property type="match status" value="1"/>
</dbReference>
<dbReference type="STRING" id="441119.SAMN04488047_10417"/>
<organism evidence="4 5">
    <name type="scientific">Tranquillimonas alkanivorans</name>
    <dbReference type="NCBI Taxonomy" id="441119"/>
    <lineage>
        <taxon>Bacteria</taxon>
        <taxon>Pseudomonadati</taxon>
        <taxon>Pseudomonadota</taxon>
        <taxon>Alphaproteobacteria</taxon>
        <taxon>Rhodobacterales</taxon>
        <taxon>Roseobacteraceae</taxon>
        <taxon>Tranquillimonas</taxon>
    </lineage>
</organism>
<keyword evidence="2" id="KW-0378">Hydrolase</keyword>
<dbReference type="InterPro" id="IPR006311">
    <property type="entry name" value="TAT_signal"/>
</dbReference>
<dbReference type="Pfam" id="PF01979">
    <property type="entry name" value="Amidohydro_1"/>
    <property type="match status" value="1"/>
</dbReference>
<evidence type="ECO:0000313" key="4">
    <source>
        <dbReference type="EMBL" id="SFP23572.1"/>
    </source>
</evidence>
<evidence type="ECO:0000259" key="3">
    <source>
        <dbReference type="Pfam" id="PF01979"/>
    </source>
</evidence>
<evidence type="ECO:0000313" key="5">
    <source>
        <dbReference type="Proteomes" id="UP000199356"/>
    </source>
</evidence>
<dbReference type="InterPro" id="IPR006680">
    <property type="entry name" value="Amidohydro-rel"/>
</dbReference>
<proteinExistence type="inferred from homology"/>
<feature type="domain" description="Amidohydrolase-related" evidence="3">
    <location>
        <begin position="300"/>
        <end position="466"/>
    </location>
</feature>
<dbReference type="SUPFAM" id="SSF51556">
    <property type="entry name" value="Metallo-dependent hydrolases"/>
    <property type="match status" value="1"/>
</dbReference>
<accession>A0A1I5NPB4</accession>
<dbReference type="SUPFAM" id="SSF51338">
    <property type="entry name" value="Composite domain of metallo-dependent hydrolases"/>
    <property type="match status" value="1"/>
</dbReference>
<gene>
    <name evidence="4" type="ORF">SAMN04488047_10417</name>
</gene>
<name>A0A1I5NPB4_9RHOB</name>
<reference evidence="4 5" key="1">
    <citation type="submission" date="2016-10" db="EMBL/GenBank/DDBJ databases">
        <authorList>
            <person name="de Groot N.N."/>
        </authorList>
    </citation>
    <scope>NUCLEOTIDE SEQUENCE [LARGE SCALE GENOMIC DNA]</scope>
    <source>
        <strain evidence="4 5">DSM 19547</strain>
    </source>
</reference>
<dbReference type="OrthoDB" id="9796020at2"/>
<comment type="similarity">
    <text evidence="1">Belongs to the metallo-dependent hydrolases superfamily. ATZ/TRZ family.</text>
</comment>
<dbReference type="NCBIfam" id="NF006056">
    <property type="entry name" value="PRK08204.1"/>
    <property type="match status" value="1"/>
</dbReference>
<evidence type="ECO:0000256" key="2">
    <source>
        <dbReference type="ARBA" id="ARBA00022801"/>
    </source>
</evidence>
<dbReference type="Pfam" id="PF10518">
    <property type="entry name" value="TAT_signal"/>
    <property type="match status" value="1"/>
</dbReference>
<dbReference type="PANTHER" id="PTHR43794:SF11">
    <property type="entry name" value="AMIDOHYDROLASE-RELATED DOMAIN-CONTAINING PROTEIN"/>
    <property type="match status" value="1"/>
</dbReference>
<keyword evidence="5" id="KW-1185">Reference proteome</keyword>
<dbReference type="PROSITE" id="PS51318">
    <property type="entry name" value="TAT"/>
    <property type="match status" value="1"/>
</dbReference>
<dbReference type="InterPro" id="IPR019546">
    <property type="entry name" value="TAT_signal_bac_arc"/>
</dbReference>
<dbReference type="PANTHER" id="PTHR43794">
    <property type="entry name" value="AMINOHYDROLASE SSNA-RELATED"/>
    <property type="match status" value="1"/>
</dbReference>
<evidence type="ECO:0000256" key="1">
    <source>
        <dbReference type="ARBA" id="ARBA00006745"/>
    </source>
</evidence>
<dbReference type="NCBIfam" id="TIGR01409">
    <property type="entry name" value="TAT_signal_seq"/>
    <property type="match status" value="1"/>
</dbReference>
<dbReference type="GO" id="GO:0016810">
    <property type="term" value="F:hydrolase activity, acting on carbon-nitrogen (but not peptide) bonds"/>
    <property type="evidence" value="ECO:0007669"/>
    <property type="project" value="InterPro"/>
</dbReference>